<keyword evidence="3" id="KW-0547">Nucleotide-binding</keyword>
<dbReference type="GO" id="GO:0004016">
    <property type="term" value="F:adenylate cyclase activity"/>
    <property type="evidence" value="ECO:0007669"/>
    <property type="project" value="TreeGrafter"/>
</dbReference>
<name>A0A7R9JAJ4_TIMCA</name>
<organism evidence="9">
    <name type="scientific">Timema californicum</name>
    <name type="common">California timema</name>
    <name type="synonym">Walking stick</name>
    <dbReference type="NCBI Taxonomy" id="61474"/>
    <lineage>
        <taxon>Eukaryota</taxon>
        <taxon>Metazoa</taxon>
        <taxon>Ecdysozoa</taxon>
        <taxon>Arthropoda</taxon>
        <taxon>Hexapoda</taxon>
        <taxon>Insecta</taxon>
        <taxon>Pterygota</taxon>
        <taxon>Neoptera</taxon>
        <taxon>Polyneoptera</taxon>
        <taxon>Phasmatodea</taxon>
        <taxon>Timematodea</taxon>
        <taxon>Timematoidea</taxon>
        <taxon>Timematidae</taxon>
        <taxon>Timema</taxon>
    </lineage>
</organism>
<evidence type="ECO:0000256" key="7">
    <source>
        <dbReference type="ARBA" id="ARBA00023239"/>
    </source>
</evidence>
<dbReference type="GO" id="GO:0035556">
    <property type="term" value="P:intracellular signal transduction"/>
    <property type="evidence" value="ECO:0007669"/>
    <property type="project" value="InterPro"/>
</dbReference>
<keyword evidence="7" id="KW-0456">Lyase</keyword>
<evidence type="ECO:0000256" key="6">
    <source>
        <dbReference type="ARBA" id="ARBA00023180"/>
    </source>
</evidence>
<dbReference type="AlphaFoldDB" id="A0A7R9JAJ4"/>
<protein>
    <submittedName>
        <fullName evidence="9">(California timema) hypothetical protein</fullName>
    </submittedName>
</protein>
<dbReference type="InterPro" id="IPR029787">
    <property type="entry name" value="Nucleotide_cyclase"/>
</dbReference>
<comment type="subcellular location">
    <subcellularLocation>
        <location evidence="1">Membrane</location>
    </subcellularLocation>
</comment>
<dbReference type="GO" id="GO:0007168">
    <property type="term" value="P:receptor guanylyl cyclase signaling pathway"/>
    <property type="evidence" value="ECO:0007669"/>
    <property type="project" value="TreeGrafter"/>
</dbReference>
<dbReference type="SUPFAM" id="SSF55073">
    <property type="entry name" value="Nucleotide cyclase"/>
    <property type="match status" value="1"/>
</dbReference>
<keyword evidence="2" id="KW-0812">Transmembrane</keyword>
<keyword evidence="4" id="KW-1133">Transmembrane helix</keyword>
<gene>
    <name evidence="9" type="ORF">TCMB3V08_LOCUS7607</name>
</gene>
<proteinExistence type="predicted"/>
<dbReference type="PROSITE" id="PS50125">
    <property type="entry name" value="GUANYLATE_CYCLASE_2"/>
    <property type="match status" value="1"/>
</dbReference>
<dbReference type="PANTHER" id="PTHR11920">
    <property type="entry name" value="GUANYLYL CYCLASE"/>
    <property type="match status" value="1"/>
</dbReference>
<dbReference type="GO" id="GO:0004383">
    <property type="term" value="F:guanylate cyclase activity"/>
    <property type="evidence" value="ECO:0007669"/>
    <property type="project" value="TreeGrafter"/>
</dbReference>
<sequence length="129" mass="14860">MSVYCDLPDELFVFKRKTCKIVVDFLNDLYSTFDRIIGFYDVYKVETIGDAYMVVSGLPERNGDDHAREISLMALAILDAVNAFTIQHKPDAQLKVRIGIHSDPPYLLNQEKKMIRRCVSRLKAEVLIY</sequence>
<evidence type="ECO:0000256" key="2">
    <source>
        <dbReference type="ARBA" id="ARBA00022692"/>
    </source>
</evidence>
<dbReference type="GO" id="GO:0000166">
    <property type="term" value="F:nucleotide binding"/>
    <property type="evidence" value="ECO:0007669"/>
    <property type="project" value="UniProtKB-KW"/>
</dbReference>
<dbReference type="CDD" id="cd07302">
    <property type="entry name" value="CHD"/>
    <property type="match status" value="1"/>
</dbReference>
<keyword evidence="5" id="KW-0472">Membrane</keyword>
<evidence type="ECO:0000256" key="3">
    <source>
        <dbReference type="ARBA" id="ARBA00022741"/>
    </source>
</evidence>
<dbReference type="Gene3D" id="3.30.70.1230">
    <property type="entry name" value="Nucleotide cyclase"/>
    <property type="match status" value="1"/>
</dbReference>
<keyword evidence="6" id="KW-0325">Glycoprotein</keyword>
<dbReference type="SMART" id="SM00044">
    <property type="entry name" value="CYCc"/>
    <property type="match status" value="1"/>
</dbReference>
<dbReference type="GO" id="GO:0001653">
    <property type="term" value="F:peptide receptor activity"/>
    <property type="evidence" value="ECO:0007669"/>
    <property type="project" value="TreeGrafter"/>
</dbReference>
<dbReference type="Pfam" id="PF00211">
    <property type="entry name" value="Guanylate_cyc"/>
    <property type="match status" value="1"/>
</dbReference>
<evidence type="ECO:0000256" key="5">
    <source>
        <dbReference type="ARBA" id="ARBA00023136"/>
    </source>
</evidence>
<evidence type="ECO:0000259" key="8">
    <source>
        <dbReference type="PROSITE" id="PS50125"/>
    </source>
</evidence>
<feature type="domain" description="Guanylate cyclase" evidence="8">
    <location>
        <begin position="1"/>
        <end position="104"/>
    </location>
</feature>
<dbReference type="InterPro" id="IPR001054">
    <property type="entry name" value="A/G_cyclase"/>
</dbReference>
<evidence type="ECO:0000313" key="9">
    <source>
        <dbReference type="EMBL" id="CAD7575007.1"/>
    </source>
</evidence>
<accession>A0A7R9JAJ4</accession>
<dbReference type="EMBL" id="OE182836">
    <property type="protein sequence ID" value="CAD7575007.1"/>
    <property type="molecule type" value="Genomic_DNA"/>
</dbReference>
<dbReference type="PANTHER" id="PTHR11920:SF274">
    <property type="entry name" value="GUANYLATE CYCLASE"/>
    <property type="match status" value="1"/>
</dbReference>
<dbReference type="GO" id="GO:0005886">
    <property type="term" value="C:plasma membrane"/>
    <property type="evidence" value="ECO:0007669"/>
    <property type="project" value="TreeGrafter"/>
</dbReference>
<evidence type="ECO:0000256" key="4">
    <source>
        <dbReference type="ARBA" id="ARBA00022989"/>
    </source>
</evidence>
<reference evidence="9" key="1">
    <citation type="submission" date="2020-11" db="EMBL/GenBank/DDBJ databases">
        <authorList>
            <person name="Tran Van P."/>
        </authorList>
    </citation>
    <scope>NUCLEOTIDE SEQUENCE</scope>
</reference>
<dbReference type="InterPro" id="IPR050401">
    <property type="entry name" value="Cyclic_nucleotide_synthase"/>
</dbReference>
<evidence type="ECO:0000256" key="1">
    <source>
        <dbReference type="ARBA" id="ARBA00004370"/>
    </source>
</evidence>